<protein>
    <submittedName>
        <fullName evidence="2">Uncharacterized protein</fullName>
    </submittedName>
</protein>
<dbReference type="EMBL" id="KV417619">
    <property type="protein sequence ID" value="KZP14295.1"/>
    <property type="molecule type" value="Genomic_DNA"/>
</dbReference>
<proteinExistence type="predicted"/>
<name>A0A166D438_9AGAM</name>
<keyword evidence="3" id="KW-1185">Reference proteome</keyword>
<dbReference type="AlphaFoldDB" id="A0A166D438"/>
<sequence length="95" mass="10805">MPDDVPEYLPLVDPPSASTLDRSSRPATLPIKRLGSTDDNQGPRQRARTDSQNDREAERVRLEYIQQDGRLSGAFITEVVIFDIADHNMYTQLEF</sequence>
<reference evidence="2 3" key="1">
    <citation type="journal article" date="2016" name="Mol. Biol. Evol.">
        <title>Comparative Genomics of Early-Diverging Mushroom-Forming Fungi Provides Insights into the Origins of Lignocellulose Decay Capabilities.</title>
        <authorList>
            <person name="Nagy L.G."/>
            <person name="Riley R."/>
            <person name="Tritt A."/>
            <person name="Adam C."/>
            <person name="Daum C."/>
            <person name="Floudas D."/>
            <person name="Sun H."/>
            <person name="Yadav J.S."/>
            <person name="Pangilinan J."/>
            <person name="Larsson K.H."/>
            <person name="Matsuura K."/>
            <person name="Barry K."/>
            <person name="Labutti K."/>
            <person name="Kuo R."/>
            <person name="Ohm R.A."/>
            <person name="Bhattacharya S.S."/>
            <person name="Shirouzu T."/>
            <person name="Yoshinaga Y."/>
            <person name="Martin F.M."/>
            <person name="Grigoriev I.V."/>
            <person name="Hibbett D.S."/>
        </authorList>
    </citation>
    <scope>NUCLEOTIDE SEQUENCE [LARGE SCALE GENOMIC DNA]</scope>
    <source>
        <strain evidence="2 3">CBS 109695</strain>
    </source>
</reference>
<feature type="compositionally biased region" description="Basic and acidic residues" evidence="1">
    <location>
        <begin position="47"/>
        <end position="57"/>
    </location>
</feature>
<gene>
    <name evidence="2" type="ORF">FIBSPDRAFT_1048843</name>
</gene>
<accession>A0A166D438</accession>
<evidence type="ECO:0000256" key="1">
    <source>
        <dbReference type="SAM" id="MobiDB-lite"/>
    </source>
</evidence>
<dbReference type="Proteomes" id="UP000076532">
    <property type="component" value="Unassembled WGS sequence"/>
</dbReference>
<organism evidence="2 3">
    <name type="scientific">Athelia psychrophila</name>
    <dbReference type="NCBI Taxonomy" id="1759441"/>
    <lineage>
        <taxon>Eukaryota</taxon>
        <taxon>Fungi</taxon>
        <taxon>Dikarya</taxon>
        <taxon>Basidiomycota</taxon>
        <taxon>Agaricomycotina</taxon>
        <taxon>Agaricomycetes</taxon>
        <taxon>Agaricomycetidae</taxon>
        <taxon>Atheliales</taxon>
        <taxon>Atheliaceae</taxon>
        <taxon>Athelia</taxon>
    </lineage>
</organism>
<evidence type="ECO:0000313" key="3">
    <source>
        <dbReference type="Proteomes" id="UP000076532"/>
    </source>
</evidence>
<evidence type="ECO:0000313" key="2">
    <source>
        <dbReference type="EMBL" id="KZP14295.1"/>
    </source>
</evidence>
<feature type="region of interest" description="Disordered" evidence="1">
    <location>
        <begin position="1"/>
        <end position="57"/>
    </location>
</feature>